<dbReference type="GO" id="GO:0004749">
    <property type="term" value="F:ribose phosphate diphosphokinase activity"/>
    <property type="evidence" value="ECO:0007669"/>
    <property type="project" value="UniProtKB-UniRule"/>
</dbReference>
<accession>A0A7C2YJR6</accession>
<proteinExistence type="inferred from homology"/>
<evidence type="ECO:0000256" key="6">
    <source>
        <dbReference type="ARBA" id="ARBA00022777"/>
    </source>
</evidence>
<feature type="binding site" evidence="10">
    <location>
        <begin position="98"/>
        <end position="99"/>
    </location>
    <ligand>
        <name>ATP</name>
        <dbReference type="ChEBI" id="CHEBI:30616"/>
    </ligand>
</feature>
<dbReference type="Pfam" id="PF00156">
    <property type="entry name" value="Pribosyltran"/>
    <property type="match status" value="1"/>
</dbReference>
<dbReference type="SMART" id="SM01400">
    <property type="entry name" value="Pribosyltran_N"/>
    <property type="match status" value="1"/>
</dbReference>
<evidence type="ECO:0000313" key="13">
    <source>
        <dbReference type="EMBL" id="HEU97831.1"/>
    </source>
</evidence>
<dbReference type="AlphaFoldDB" id="A0A7C2YJR6"/>
<dbReference type="InterPro" id="IPR000836">
    <property type="entry name" value="PRTase_dom"/>
</dbReference>
<keyword evidence="2 10" id="KW-0808">Transferase</keyword>
<keyword evidence="8 10" id="KW-0460">Magnesium</keyword>
<dbReference type="Pfam" id="PF13793">
    <property type="entry name" value="Pribosyltran_N"/>
    <property type="match status" value="1"/>
</dbReference>
<dbReference type="InterPro" id="IPR029057">
    <property type="entry name" value="PRTase-like"/>
</dbReference>
<evidence type="ECO:0000256" key="2">
    <source>
        <dbReference type="ARBA" id="ARBA00022679"/>
    </source>
</evidence>
<feature type="binding site" evidence="10">
    <location>
        <begin position="39"/>
        <end position="41"/>
    </location>
    <ligand>
        <name>ATP</name>
        <dbReference type="ChEBI" id="CHEBI:30616"/>
    </ligand>
</feature>
<gene>
    <name evidence="10" type="primary">prs</name>
    <name evidence="13" type="ORF">ENO36_03125</name>
</gene>
<name>A0A7C2YJR6_9CREN</name>
<comment type="similarity">
    <text evidence="10">Belongs to the ribose-phosphate pyrophosphokinase family. Class III (archaeal) subfamily.</text>
</comment>
<evidence type="ECO:0000256" key="3">
    <source>
        <dbReference type="ARBA" id="ARBA00022723"/>
    </source>
</evidence>
<keyword evidence="4 10" id="KW-0545">Nucleotide biosynthesis</keyword>
<dbReference type="HAMAP" id="MF_00583_A">
    <property type="entry name" value="RibP_PPkinase_A"/>
    <property type="match status" value="1"/>
</dbReference>
<dbReference type="SUPFAM" id="SSF53271">
    <property type="entry name" value="PRTase-like"/>
    <property type="match status" value="2"/>
</dbReference>
<dbReference type="NCBIfam" id="TIGR01251">
    <property type="entry name" value="ribP_PPkin"/>
    <property type="match status" value="1"/>
</dbReference>
<comment type="pathway">
    <text evidence="10">Metabolic intermediate biosynthesis; 5-phospho-alpha-D-ribose 1-diphosphate biosynthesis; 5-phospho-alpha-D-ribose 1-diphosphate from D-ribose 5-phosphate (route I): step 1/1.</text>
</comment>
<dbReference type="FunFam" id="3.40.50.2020:FF:000007">
    <property type="entry name" value="Ribose-phosphate pyrophosphokinase"/>
    <property type="match status" value="1"/>
</dbReference>
<evidence type="ECO:0000256" key="10">
    <source>
        <dbReference type="HAMAP-Rule" id="MF_00583"/>
    </source>
</evidence>
<dbReference type="PANTHER" id="PTHR10210">
    <property type="entry name" value="RIBOSE-PHOSPHATE DIPHOSPHOKINASE FAMILY MEMBER"/>
    <property type="match status" value="1"/>
</dbReference>
<keyword evidence="6 10" id="KW-0418">Kinase</keyword>
<dbReference type="GO" id="GO:0005737">
    <property type="term" value="C:cytoplasm"/>
    <property type="evidence" value="ECO:0007669"/>
    <property type="project" value="UniProtKB-SubCell"/>
</dbReference>
<reference evidence="13" key="1">
    <citation type="journal article" date="2020" name="mSystems">
        <title>Genome- and Community-Level Interaction Insights into Carbon Utilization and Element Cycling Functions of Hydrothermarchaeota in Hydrothermal Sediment.</title>
        <authorList>
            <person name="Zhou Z."/>
            <person name="Liu Y."/>
            <person name="Xu W."/>
            <person name="Pan J."/>
            <person name="Luo Z.H."/>
            <person name="Li M."/>
        </authorList>
    </citation>
    <scope>NUCLEOTIDE SEQUENCE [LARGE SCALE GENOMIC DNA]</scope>
    <source>
        <strain evidence="13">SpSt-1259</strain>
    </source>
</reference>
<dbReference type="InterPro" id="IPR037514">
    <property type="entry name" value="Rib-P_diPkinase_arc"/>
</dbReference>
<keyword evidence="1 10" id="KW-0963">Cytoplasm</keyword>
<dbReference type="GO" id="GO:0016301">
    <property type="term" value="F:kinase activity"/>
    <property type="evidence" value="ECO:0007669"/>
    <property type="project" value="UniProtKB-KW"/>
</dbReference>
<evidence type="ECO:0000259" key="12">
    <source>
        <dbReference type="Pfam" id="PF13793"/>
    </source>
</evidence>
<feature type="domain" description="Phosphoribosyltransferase" evidence="11">
    <location>
        <begin position="150"/>
        <end position="257"/>
    </location>
</feature>
<evidence type="ECO:0000259" key="11">
    <source>
        <dbReference type="Pfam" id="PF00156"/>
    </source>
</evidence>
<comment type="subcellular location">
    <subcellularLocation>
        <location evidence="10">Cytoplasm</location>
    </subcellularLocation>
</comment>
<comment type="function">
    <text evidence="10">Involved in the biosynthesis of the central metabolite phospho-alpha-D-ribosyl-1-pyrophosphate (PRPP) via the transfer of pyrophosphoryl group from ATP to 1-hydroxyl of ribose-5-phosphate (Rib-5-P).</text>
</comment>
<protein>
    <recommendedName>
        <fullName evidence="10">Ribose-phosphate pyrophosphokinase</fullName>
        <shortName evidence="10">RPPK</shortName>
        <ecNumber evidence="10">2.7.6.1</ecNumber>
    </recommendedName>
    <alternativeName>
        <fullName evidence="10">5-phospho-D-ribosyl alpha-1-diphosphate synthase</fullName>
    </alternativeName>
    <alternativeName>
        <fullName evidence="10">Phosphoribosyl diphosphate synthase</fullName>
    </alternativeName>
    <alternativeName>
        <fullName evidence="10">Phosphoribosyl pyrophosphate synthase</fullName>
        <shortName evidence="10">P-Rib-PP synthase</shortName>
        <shortName evidence="10">PRPP synthase</shortName>
        <shortName evidence="10">PRPPase</shortName>
    </alternativeName>
</protein>
<dbReference type="GO" id="GO:0006015">
    <property type="term" value="P:5-phosphoribose 1-diphosphate biosynthetic process"/>
    <property type="evidence" value="ECO:0007669"/>
    <property type="project" value="UniProtKB-UniRule"/>
</dbReference>
<dbReference type="InterPro" id="IPR005946">
    <property type="entry name" value="Rib-P_diPkinase"/>
</dbReference>
<comment type="caution">
    <text evidence="13">The sequence shown here is derived from an EMBL/GenBank/DDBJ whole genome shotgun (WGS) entry which is preliminary data.</text>
</comment>
<evidence type="ECO:0000256" key="1">
    <source>
        <dbReference type="ARBA" id="ARBA00022490"/>
    </source>
</evidence>
<dbReference type="GO" id="GO:0002189">
    <property type="term" value="C:ribose phosphate diphosphokinase complex"/>
    <property type="evidence" value="ECO:0007669"/>
    <property type="project" value="TreeGrafter"/>
</dbReference>
<dbReference type="EC" id="2.7.6.1" evidence="10"/>
<dbReference type="GO" id="GO:0006164">
    <property type="term" value="P:purine nucleotide biosynthetic process"/>
    <property type="evidence" value="ECO:0007669"/>
    <property type="project" value="TreeGrafter"/>
</dbReference>
<dbReference type="PANTHER" id="PTHR10210:SF32">
    <property type="entry name" value="RIBOSE-PHOSPHATE PYROPHOSPHOKINASE 2"/>
    <property type="match status" value="1"/>
</dbReference>
<keyword evidence="3 10" id="KW-0479">Metal-binding</keyword>
<feature type="binding site" evidence="10">
    <location>
        <position position="170"/>
    </location>
    <ligand>
        <name>Mg(2+)</name>
        <dbReference type="ChEBI" id="CHEBI:18420"/>
        <label>2</label>
    </ligand>
</feature>
<feature type="binding site" evidence="10">
    <location>
        <position position="132"/>
    </location>
    <ligand>
        <name>Mg(2+)</name>
        <dbReference type="ChEBI" id="CHEBI:18420"/>
        <label>1</label>
    </ligand>
</feature>
<evidence type="ECO:0000256" key="7">
    <source>
        <dbReference type="ARBA" id="ARBA00022840"/>
    </source>
</evidence>
<organism evidence="13">
    <name type="scientific">Fervidicoccus fontis</name>
    <dbReference type="NCBI Taxonomy" id="683846"/>
    <lineage>
        <taxon>Archaea</taxon>
        <taxon>Thermoproteota</taxon>
        <taxon>Thermoprotei</taxon>
        <taxon>Fervidicoccales</taxon>
        <taxon>Fervidicoccaceae</taxon>
        <taxon>Fervidicoccus</taxon>
    </lineage>
</organism>
<comment type="catalytic activity">
    <reaction evidence="9 10">
        <text>D-ribose 5-phosphate + ATP = 5-phospho-alpha-D-ribose 1-diphosphate + AMP + H(+)</text>
        <dbReference type="Rhea" id="RHEA:15609"/>
        <dbReference type="ChEBI" id="CHEBI:15378"/>
        <dbReference type="ChEBI" id="CHEBI:30616"/>
        <dbReference type="ChEBI" id="CHEBI:58017"/>
        <dbReference type="ChEBI" id="CHEBI:78346"/>
        <dbReference type="ChEBI" id="CHEBI:456215"/>
        <dbReference type="EC" id="2.7.6.1"/>
    </reaction>
</comment>
<dbReference type="EMBL" id="DSFE01000069">
    <property type="protein sequence ID" value="HEU97831.1"/>
    <property type="molecule type" value="Genomic_DNA"/>
</dbReference>
<feature type="binding site" evidence="10">
    <location>
        <position position="220"/>
    </location>
    <ligand>
        <name>D-ribose 5-phosphate</name>
        <dbReference type="ChEBI" id="CHEBI:78346"/>
    </ligand>
</feature>
<feature type="domain" description="Ribose-phosphate pyrophosphokinase N-terminal" evidence="12">
    <location>
        <begin position="7"/>
        <end position="122"/>
    </location>
</feature>
<dbReference type="Proteomes" id="UP000885664">
    <property type="component" value="Unassembled WGS sequence"/>
</dbReference>
<evidence type="ECO:0000256" key="9">
    <source>
        <dbReference type="ARBA" id="ARBA00049535"/>
    </source>
</evidence>
<feature type="binding site" evidence="10">
    <location>
        <position position="195"/>
    </location>
    <ligand>
        <name>D-ribose 5-phosphate</name>
        <dbReference type="ChEBI" id="CHEBI:78346"/>
    </ligand>
</feature>
<evidence type="ECO:0000256" key="8">
    <source>
        <dbReference type="ARBA" id="ARBA00022842"/>
    </source>
</evidence>
<comment type="cofactor">
    <cofactor evidence="10">
        <name>Mg(2+)</name>
        <dbReference type="ChEBI" id="CHEBI:18420"/>
    </cofactor>
    <text evidence="10">Binds 2 Mg(2+) ions per subunit.</text>
</comment>
<dbReference type="CDD" id="cd06223">
    <property type="entry name" value="PRTases_typeI"/>
    <property type="match status" value="1"/>
</dbReference>
<dbReference type="Gene3D" id="3.40.50.2020">
    <property type="match status" value="2"/>
</dbReference>
<dbReference type="GO" id="GO:0005524">
    <property type="term" value="F:ATP binding"/>
    <property type="evidence" value="ECO:0007669"/>
    <property type="project" value="UniProtKB-KW"/>
</dbReference>
<dbReference type="GO" id="GO:0000287">
    <property type="term" value="F:magnesium ion binding"/>
    <property type="evidence" value="ECO:0007669"/>
    <property type="project" value="UniProtKB-UniRule"/>
</dbReference>
<sequence length="302" mass="32859">MIELDLALLCGTMSQWFCEGLSRELKIEPLKLESRKFPDGESYVRLDGDVGGKDVILAQSLSPPQNDSIWELILLMEALGEARARRIILYIPYMAYSRQDKAFLQGEPISIKALLQILSFMGGSSLVTIDLHKEHSLMFFRGKAYNVLPIESLSEKILEKVRDPLIIAPDAGAMQRASAIAKRIGAPFAQLSKRRDLRTGEVKIQAEGIDVGGRRAVIVDDIISTGGTVAKAASILREAGAVEVYVAVSHALMAQNAMDKLKSAGVSGVIAANTLPPKPGIEYFDVTREAARTLREALGLSP</sequence>
<feature type="active site" evidence="10">
    <location>
        <position position="193"/>
    </location>
</feature>
<evidence type="ECO:0000256" key="4">
    <source>
        <dbReference type="ARBA" id="ARBA00022727"/>
    </source>
</evidence>
<dbReference type="InterPro" id="IPR029099">
    <property type="entry name" value="Pribosyltran_N"/>
</dbReference>
<keyword evidence="7 10" id="KW-0067">ATP-binding</keyword>
<feature type="binding site" evidence="10">
    <location>
        <begin position="224"/>
        <end position="228"/>
    </location>
    <ligand>
        <name>D-ribose 5-phosphate</name>
        <dbReference type="ChEBI" id="CHEBI:78346"/>
    </ligand>
</feature>
<evidence type="ECO:0000256" key="5">
    <source>
        <dbReference type="ARBA" id="ARBA00022741"/>
    </source>
</evidence>
<dbReference type="UniPathway" id="UPA00087">
    <property type="reaction ID" value="UER00172"/>
</dbReference>
<keyword evidence="5 10" id="KW-0547">Nucleotide-binding</keyword>